<reference evidence="13 14" key="1">
    <citation type="submission" date="2021-01" db="EMBL/GenBank/DDBJ databases">
        <title>Whole genome shotgun sequence of Catellatospora coxensis NBRC 107359.</title>
        <authorList>
            <person name="Komaki H."/>
            <person name="Tamura T."/>
        </authorList>
    </citation>
    <scope>NUCLEOTIDE SEQUENCE [LARGE SCALE GENOMIC DNA]</scope>
    <source>
        <strain evidence="13 14">NBRC 107359</strain>
    </source>
</reference>
<organism evidence="13 14">
    <name type="scientific">Catellatospora coxensis</name>
    <dbReference type="NCBI Taxonomy" id="310354"/>
    <lineage>
        <taxon>Bacteria</taxon>
        <taxon>Bacillati</taxon>
        <taxon>Actinomycetota</taxon>
        <taxon>Actinomycetes</taxon>
        <taxon>Micromonosporales</taxon>
        <taxon>Micromonosporaceae</taxon>
        <taxon>Catellatospora</taxon>
    </lineage>
</organism>
<dbReference type="Gene3D" id="1.50.10.10">
    <property type="match status" value="1"/>
</dbReference>
<evidence type="ECO:0000256" key="5">
    <source>
        <dbReference type="ARBA" id="ARBA00023277"/>
    </source>
</evidence>
<feature type="domain" description="CBM2" evidence="12">
    <location>
        <begin position="846"/>
        <end position="957"/>
    </location>
</feature>
<dbReference type="FunFam" id="1.50.10.10:FF:000020">
    <property type="entry name" value="Endoglucanase"/>
    <property type="match status" value="1"/>
</dbReference>
<dbReference type="CDD" id="cd00063">
    <property type="entry name" value="FN3"/>
    <property type="match status" value="2"/>
</dbReference>
<proteinExistence type="predicted"/>
<evidence type="ECO:0000259" key="12">
    <source>
        <dbReference type="PROSITE" id="PS51173"/>
    </source>
</evidence>
<feature type="region of interest" description="Disordered" evidence="8">
    <location>
        <begin position="734"/>
        <end position="765"/>
    </location>
</feature>
<dbReference type="SMART" id="SM00060">
    <property type="entry name" value="FN3"/>
    <property type="match status" value="2"/>
</dbReference>
<dbReference type="Pfam" id="PF00942">
    <property type="entry name" value="CBM_3"/>
    <property type="match status" value="1"/>
</dbReference>
<evidence type="ECO:0000256" key="3">
    <source>
        <dbReference type="ARBA" id="ARBA00022801"/>
    </source>
</evidence>
<dbReference type="Proteomes" id="UP000630887">
    <property type="component" value="Unassembled WGS sequence"/>
</dbReference>
<evidence type="ECO:0000256" key="1">
    <source>
        <dbReference type="ARBA" id="ARBA00000966"/>
    </source>
</evidence>
<dbReference type="AlphaFoldDB" id="A0A8J3L7H4"/>
<dbReference type="EMBL" id="BONI01000075">
    <property type="protein sequence ID" value="GIG09906.1"/>
    <property type="molecule type" value="Genomic_DNA"/>
</dbReference>
<dbReference type="InterPro" id="IPR001919">
    <property type="entry name" value="CBD2"/>
</dbReference>
<evidence type="ECO:0000313" key="13">
    <source>
        <dbReference type="EMBL" id="GIG09906.1"/>
    </source>
</evidence>
<protein>
    <recommendedName>
        <fullName evidence="2">cellulase</fullName>
        <ecNumber evidence="2">3.2.1.4</ecNumber>
    </recommendedName>
</protein>
<dbReference type="InterPro" id="IPR012291">
    <property type="entry name" value="CBM2_carb-bd_dom_sf"/>
</dbReference>
<dbReference type="GO" id="GO:0030245">
    <property type="term" value="P:cellulose catabolic process"/>
    <property type="evidence" value="ECO:0007669"/>
    <property type="project" value="UniProtKB-KW"/>
</dbReference>
<feature type="domain" description="Fibronectin type-III" evidence="10">
    <location>
        <begin position="756"/>
        <end position="847"/>
    </location>
</feature>
<evidence type="ECO:0000256" key="7">
    <source>
        <dbReference type="ARBA" id="ARBA00023326"/>
    </source>
</evidence>
<feature type="signal peptide" evidence="9">
    <location>
        <begin position="1"/>
        <end position="42"/>
    </location>
</feature>
<dbReference type="Gene3D" id="2.60.40.710">
    <property type="entry name" value="Endoglucanase-like"/>
    <property type="match status" value="1"/>
</dbReference>
<evidence type="ECO:0000256" key="6">
    <source>
        <dbReference type="ARBA" id="ARBA00023295"/>
    </source>
</evidence>
<dbReference type="InterPro" id="IPR008928">
    <property type="entry name" value="6-hairpin_glycosidase_sf"/>
</dbReference>
<gene>
    <name evidence="13" type="ORF">Cco03nite_66060</name>
</gene>
<feature type="domain" description="Fibronectin type-III" evidence="10">
    <location>
        <begin position="656"/>
        <end position="748"/>
    </location>
</feature>
<feature type="domain" description="CBM3" evidence="11">
    <location>
        <begin position="500"/>
        <end position="645"/>
    </location>
</feature>
<dbReference type="Pfam" id="PF00759">
    <property type="entry name" value="Glyco_hydro_9"/>
    <property type="match status" value="1"/>
</dbReference>
<dbReference type="SMART" id="SM00637">
    <property type="entry name" value="CBD_II"/>
    <property type="match status" value="1"/>
</dbReference>
<dbReference type="PROSITE" id="PS51172">
    <property type="entry name" value="CBM3"/>
    <property type="match status" value="1"/>
</dbReference>
<keyword evidence="14" id="KW-1185">Reference proteome</keyword>
<keyword evidence="4" id="KW-0136">Cellulose degradation</keyword>
<feature type="compositionally biased region" description="Low complexity" evidence="8">
    <location>
        <begin position="649"/>
        <end position="663"/>
    </location>
</feature>
<dbReference type="PROSITE" id="PS50853">
    <property type="entry name" value="FN3"/>
    <property type="match status" value="2"/>
</dbReference>
<sequence length="957" mass="101444">MPTYSDGIRPPGPWRRLFAGACGVLVVSSLATGLAAAPAAAAAPYNYGEALQKSLFFYEAQAAGPKPSWNRVTWRSNSAMNDGSDVGVNLTGGWFDAGDHVKFGFPMAATATMLAWGAVEYRAAYSASGQLTPLLNNLRFVNDYFIKAHPSANVLYGQVGNGGADHQWWGPAEVMKMARPAYKIDASCGGTDLAAETAAAMAAASMVFRPTDPTYANTLVSHARQLYTFADTVRKKYSECITDASSYYNSWSGFNDELVWGAIWLHRATGEAAYLSKAESYYANLGTEPQSSTHSYKWTHDWDDKTYGSYVLLAKLTGKQQYIDDANRWLDYWTVGVNGQRITYSPGGQAWLQQWGSLRYSANTAWVAFVYSDWISDATRKARYHDFAARQINYILGDNPNNRSYVNGFGNNPPRNPHHRTAHGSWTDSLQSPVNNRHVLYGALVGGPGSANDAYTDDRGNFQMNEVATDYNGGFTSALVRMYSEFGGTPLASFPPAETPDDAEFYVESGLNTTGTTFTEVKALVYNKSAWPARALSNGSFRYYFTLDGATTPSQISTSVAYSQCSPPTGPTQHSGNVYYVTISCAGQNIIPAGQSDWRREVQFRITSAGTWDVSNDWSYQATLARNSKITLYDGTTKVWGDPPGGGTPDTVAPSTPGTPAASSITATSATLSWTASTDTGGSGLTGYRVYREAGATDVLVGSPATNTFTLTGLTASTSYTYFVVAVDGAGNTSTASSPVTFSTTAPPNDTTAPTQPGTPAASSITQTGATLSWTAATDTGGSGLAGYRVYREAGATDVLAGSPTTNTFTLTGLTASTSYTYYVVAVDGAGNTSTASSPVTFATSGTGGGASCDVAYLIESQWPGGFSAKVSIKNTGTTAINGWTLTYSLPASGQAVSSGHSANWSQSGLNVTATNLSWNATVAPNASIQIGYNGVWTTANPEPTAFKVNGATCTVS</sequence>
<keyword evidence="5" id="KW-0119">Carbohydrate metabolism</keyword>
<keyword evidence="9" id="KW-0732">Signal</keyword>
<name>A0A8J3L7H4_9ACTN</name>
<dbReference type="SMART" id="SM01067">
    <property type="entry name" value="CBM_3"/>
    <property type="match status" value="1"/>
</dbReference>
<dbReference type="InterPro" id="IPR036116">
    <property type="entry name" value="FN3_sf"/>
</dbReference>
<evidence type="ECO:0000256" key="9">
    <source>
        <dbReference type="SAM" id="SignalP"/>
    </source>
</evidence>
<dbReference type="RefSeq" id="WP_373314385.1">
    <property type="nucleotide sequence ID" value="NZ_BAAALC010000050.1"/>
</dbReference>
<keyword evidence="6" id="KW-0326">Glycosidase</keyword>
<dbReference type="InterPro" id="IPR036966">
    <property type="entry name" value="CBM3_sf"/>
</dbReference>
<dbReference type="Gene3D" id="2.60.40.10">
    <property type="entry name" value="Immunoglobulins"/>
    <property type="match status" value="2"/>
</dbReference>
<dbReference type="InterPro" id="IPR012341">
    <property type="entry name" value="6hp_glycosidase-like_sf"/>
</dbReference>
<dbReference type="SUPFAM" id="SSF49384">
    <property type="entry name" value="Carbohydrate-binding domain"/>
    <property type="match status" value="2"/>
</dbReference>
<evidence type="ECO:0000313" key="14">
    <source>
        <dbReference type="Proteomes" id="UP000630887"/>
    </source>
</evidence>
<dbReference type="PANTHER" id="PTHR22298">
    <property type="entry name" value="ENDO-1,4-BETA-GLUCANASE"/>
    <property type="match status" value="1"/>
</dbReference>
<evidence type="ECO:0000259" key="10">
    <source>
        <dbReference type="PROSITE" id="PS50853"/>
    </source>
</evidence>
<dbReference type="SUPFAM" id="SSF49265">
    <property type="entry name" value="Fibronectin type III"/>
    <property type="match status" value="1"/>
</dbReference>
<dbReference type="InterPro" id="IPR003961">
    <property type="entry name" value="FN3_dom"/>
</dbReference>
<dbReference type="InterPro" id="IPR001701">
    <property type="entry name" value="Glyco_hydro_9"/>
</dbReference>
<dbReference type="GO" id="GO:0008810">
    <property type="term" value="F:cellulase activity"/>
    <property type="evidence" value="ECO:0007669"/>
    <property type="project" value="UniProtKB-EC"/>
</dbReference>
<comment type="catalytic activity">
    <reaction evidence="1">
        <text>Endohydrolysis of (1-&gt;4)-beta-D-glucosidic linkages in cellulose, lichenin and cereal beta-D-glucans.</text>
        <dbReference type="EC" id="3.2.1.4"/>
    </reaction>
</comment>
<dbReference type="InterPro" id="IPR013783">
    <property type="entry name" value="Ig-like_fold"/>
</dbReference>
<feature type="compositionally biased region" description="Polar residues" evidence="8">
    <location>
        <begin position="734"/>
        <end position="743"/>
    </location>
</feature>
<dbReference type="Gene3D" id="2.60.40.290">
    <property type="match status" value="1"/>
</dbReference>
<dbReference type="PROSITE" id="PS51173">
    <property type="entry name" value="CBM2"/>
    <property type="match status" value="1"/>
</dbReference>
<dbReference type="Pfam" id="PF00553">
    <property type="entry name" value="CBM_2"/>
    <property type="match status" value="1"/>
</dbReference>
<dbReference type="EC" id="3.2.1.4" evidence="2"/>
<dbReference type="GO" id="GO:0030248">
    <property type="term" value="F:cellulose binding"/>
    <property type="evidence" value="ECO:0007669"/>
    <property type="project" value="InterPro"/>
</dbReference>
<keyword evidence="7" id="KW-0624">Polysaccharide degradation</keyword>
<dbReference type="InterPro" id="IPR008965">
    <property type="entry name" value="CBM2/CBM3_carb-bd_dom_sf"/>
</dbReference>
<evidence type="ECO:0000256" key="8">
    <source>
        <dbReference type="SAM" id="MobiDB-lite"/>
    </source>
</evidence>
<evidence type="ECO:0000256" key="2">
    <source>
        <dbReference type="ARBA" id="ARBA00012601"/>
    </source>
</evidence>
<dbReference type="SUPFAM" id="SSF48208">
    <property type="entry name" value="Six-hairpin glycosidases"/>
    <property type="match status" value="1"/>
</dbReference>
<feature type="chain" id="PRO_5035179845" description="cellulase" evidence="9">
    <location>
        <begin position="43"/>
        <end position="957"/>
    </location>
</feature>
<dbReference type="Pfam" id="PF00041">
    <property type="entry name" value="fn3"/>
    <property type="match status" value="2"/>
</dbReference>
<accession>A0A8J3L7H4</accession>
<dbReference type="InterPro" id="IPR001956">
    <property type="entry name" value="CBM3"/>
</dbReference>
<keyword evidence="3" id="KW-0378">Hydrolase</keyword>
<feature type="region of interest" description="Disordered" evidence="8">
    <location>
        <begin position="642"/>
        <end position="663"/>
    </location>
</feature>
<feature type="compositionally biased region" description="Low complexity" evidence="8">
    <location>
        <begin position="744"/>
        <end position="762"/>
    </location>
</feature>
<comment type="caution">
    <text evidence="13">The sequence shown here is derived from an EMBL/GenBank/DDBJ whole genome shotgun (WGS) entry which is preliminary data.</text>
</comment>
<evidence type="ECO:0000256" key="4">
    <source>
        <dbReference type="ARBA" id="ARBA00023001"/>
    </source>
</evidence>
<evidence type="ECO:0000259" key="11">
    <source>
        <dbReference type="PROSITE" id="PS51172"/>
    </source>
</evidence>